<dbReference type="FunFam" id="3.40.640.10:FF:000005">
    <property type="entry name" value="Glycine dehydrogenase (decarboxylating), mitochondrial"/>
    <property type="match status" value="1"/>
</dbReference>
<evidence type="ECO:0000256" key="5">
    <source>
        <dbReference type="ARBA" id="ARBA00046415"/>
    </source>
</evidence>
<gene>
    <name evidence="11" type="ORF">VOLCADRAFT_107448</name>
</gene>
<dbReference type="GeneID" id="9622694"/>
<dbReference type="Proteomes" id="UP000001058">
    <property type="component" value="Unassembled WGS sequence"/>
</dbReference>
<protein>
    <recommendedName>
        <fullName evidence="8">Glycine cleavage system P protein</fullName>
        <ecNumber evidence="8">1.4.4.2</ecNumber>
    </recommendedName>
</protein>
<dbReference type="InterPro" id="IPR015421">
    <property type="entry name" value="PyrdxlP-dep_Trfase_major"/>
</dbReference>
<comment type="similarity">
    <text evidence="2 8">Belongs to the GcvP family.</text>
</comment>
<dbReference type="KEGG" id="vcn:VOLCADRAFT_107448"/>
<evidence type="ECO:0000256" key="6">
    <source>
        <dbReference type="ARBA" id="ARBA00049026"/>
    </source>
</evidence>
<evidence type="ECO:0000256" key="7">
    <source>
        <dbReference type="PIRSR" id="PIRSR603437-50"/>
    </source>
</evidence>
<dbReference type="GO" id="GO:0005960">
    <property type="term" value="C:glycine cleavage complex"/>
    <property type="evidence" value="ECO:0007669"/>
    <property type="project" value="TreeGrafter"/>
</dbReference>
<evidence type="ECO:0000259" key="10">
    <source>
        <dbReference type="Pfam" id="PF21478"/>
    </source>
</evidence>
<accession>D8UE23</accession>
<dbReference type="InterPro" id="IPR049316">
    <property type="entry name" value="GDC-P_C"/>
</dbReference>
<keyword evidence="8" id="KW-0496">Mitochondrion</keyword>
<dbReference type="PANTHER" id="PTHR11773">
    <property type="entry name" value="GLYCINE DEHYDROGENASE, DECARBOXYLATING"/>
    <property type="match status" value="1"/>
</dbReference>
<dbReference type="InterPro" id="IPR015424">
    <property type="entry name" value="PyrdxlP-dep_Trfase"/>
</dbReference>
<dbReference type="GO" id="GO:0004375">
    <property type="term" value="F:glycine dehydrogenase (decarboxylating) activity"/>
    <property type="evidence" value="ECO:0007669"/>
    <property type="project" value="UniProtKB-UniRule"/>
</dbReference>
<dbReference type="HAMAP" id="MF_00711">
    <property type="entry name" value="GcvP"/>
    <property type="match status" value="1"/>
</dbReference>
<dbReference type="CDD" id="cd00613">
    <property type="entry name" value="GDC-P"/>
    <property type="match status" value="2"/>
</dbReference>
<feature type="domain" description="Glycine dehydrogenase C-terminal" evidence="10">
    <location>
        <begin position="793"/>
        <end position="914"/>
    </location>
</feature>
<dbReference type="OrthoDB" id="6537869at2759"/>
<dbReference type="InterPro" id="IPR003437">
    <property type="entry name" value="GcvP"/>
</dbReference>
<dbReference type="EC" id="1.4.4.2" evidence="8"/>
<evidence type="ECO:0000256" key="8">
    <source>
        <dbReference type="RuleBase" id="RU364056"/>
    </source>
</evidence>
<keyword evidence="4 8" id="KW-0560">Oxidoreductase</keyword>
<keyword evidence="8" id="KW-0809">Transit peptide</keyword>
<feature type="domain" description="Glycine cleavage system P-protein N-terminal" evidence="9">
    <location>
        <begin position="489"/>
        <end position="741"/>
    </location>
</feature>
<dbReference type="FunCoup" id="D8UE23">
    <property type="interactions" value="856"/>
</dbReference>
<dbReference type="GO" id="GO:0030170">
    <property type="term" value="F:pyridoxal phosphate binding"/>
    <property type="evidence" value="ECO:0007669"/>
    <property type="project" value="TreeGrafter"/>
</dbReference>
<dbReference type="Pfam" id="PF21478">
    <property type="entry name" value="GcvP2_C"/>
    <property type="match status" value="1"/>
</dbReference>
<dbReference type="RefSeq" id="XP_002956892.1">
    <property type="nucleotide sequence ID" value="XM_002956846.1"/>
</dbReference>
<dbReference type="NCBIfam" id="NF003346">
    <property type="entry name" value="PRK04366.1"/>
    <property type="match status" value="1"/>
</dbReference>
<dbReference type="AlphaFoldDB" id="D8UE23"/>
<comment type="function">
    <text evidence="8">The glycine cleavage system catalyzes the degradation of glycine.</text>
</comment>
<evidence type="ECO:0000256" key="4">
    <source>
        <dbReference type="ARBA" id="ARBA00023002"/>
    </source>
</evidence>
<dbReference type="InParanoid" id="D8UE23"/>
<dbReference type="Gene3D" id="3.90.1150.10">
    <property type="entry name" value="Aspartate Aminotransferase, domain 1"/>
    <property type="match status" value="1"/>
</dbReference>
<dbReference type="EMBL" id="GL378387">
    <property type="protein sequence ID" value="EFJ42017.1"/>
    <property type="molecule type" value="Genomic_DNA"/>
</dbReference>
<organism evidence="12">
    <name type="scientific">Volvox carteri f. nagariensis</name>
    <dbReference type="NCBI Taxonomy" id="3068"/>
    <lineage>
        <taxon>Eukaryota</taxon>
        <taxon>Viridiplantae</taxon>
        <taxon>Chlorophyta</taxon>
        <taxon>core chlorophytes</taxon>
        <taxon>Chlorophyceae</taxon>
        <taxon>CS clade</taxon>
        <taxon>Chlamydomonadales</taxon>
        <taxon>Volvocaceae</taxon>
        <taxon>Volvox</taxon>
    </lineage>
</organism>
<evidence type="ECO:0000259" key="9">
    <source>
        <dbReference type="Pfam" id="PF02347"/>
    </source>
</evidence>
<dbReference type="FunFam" id="3.40.640.10:FF:000007">
    <property type="entry name" value="glycine dehydrogenase (Decarboxylating), mitochondrial"/>
    <property type="match status" value="1"/>
</dbReference>
<dbReference type="GO" id="GO:0019464">
    <property type="term" value="P:glycine decarboxylation via glycine cleavage system"/>
    <property type="evidence" value="ECO:0007669"/>
    <property type="project" value="TreeGrafter"/>
</dbReference>
<comment type="catalytic activity">
    <reaction evidence="6 8">
        <text>N(6)-[(R)-lipoyl]-L-lysyl-[glycine-cleavage complex H protein] + glycine + H(+) = N(6)-[(R)-S(8)-aminomethyldihydrolipoyl]-L-lysyl-[glycine-cleavage complex H protein] + CO2</text>
        <dbReference type="Rhea" id="RHEA:24304"/>
        <dbReference type="Rhea" id="RHEA-COMP:10494"/>
        <dbReference type="Rhea" id="RHEA-COMP:10495"/>
        <dbReference type="ChEBI" id="CHEBI:15378"/>
        <dbReference type="ChEBI" id="CHEBI:16526"/>
        <dbReference type="ChEBI" id="CHEBI:57305"/>
        <dbReference type="ChEBI" id="CHEBI:83099"/>
        <dbReference type="ChEBI" id="CHEBI:83143"/>
        <dbReference type="EC" id="1.4.4.2"/>
    </reaction>
</comment>
<evidence type="ECO:0000313" key="12">
    <source>
        <dbReference type="Proteomes" id="UP000001058"/>
    </source>
</evidence>
<evidence type="ECO:0000256" key="3">
    <source>
        <dbReference type="ARBA" id="ARBA00022898"/>
    </source>
</evidence>
<evidence type="ECO:0000256" key="1">
    <source>
        <dbReference type="ARBA" id="ARBA00001933"/>
    </source>
</evidence>
<evidence type="ECO:0000313" key="11">
    <source>
        <dbReference type="EMBL" id="EFJ42017.1"/>
    </source>
</evidence>
<dbReference type="Pfam" id="PF02347">
    <property type="entry name" value="GDC-P"/>
    <property type="match status" value="2"/>
</dbReference>
<feature type="modified residue" description="N6-(pyridoxal phosphate)lysine" evidence="7">
    <location>
        <position position="714"/>
    </location>
</feature>
<dbReference type="FunFam" id="3.90.1150.10:FF:000007">
    <property type="entry name" value="Glycine dehydrogenase (decarboxylating), mitochondrial"/>
    <property type="match status" value="1"/>
</dbReference>
<keyword evidence="12" id="KW-1185">Reference proteome</keyword>
<dbReference type="GO" id="GO:0016594">
    <property type="term" value="F:glycine binding"/>
    <property type="evidence" value="ECO:0007669"/>
    <property type="project" value="TreeGrafter"/>
</dbReference>
<dbReference type="PANTHER" id="PTHR11773:SF1">
    <property type="entry name" value="GLYCINE DEHYDROGENASE (DECARBOXYLATING), MITOCHONDRIAL"/>
    <property type="match status" value="1"/>
</dbReference>
<dbReference type="STRING" id="3068.D8UE23"/>
<dbReference type="NCBIfam" id="TIGR00461">
    <property type="entry name" value="gcvP"/>
    <property type="match status" value="1"/>
</dbReference>
<dbReference type="InterPro" id="IPR049315">
    <property type="entry name" value="GDC-P_N"/>
</dbReference>
<name>D8UE23_VOLCA</name>
<dbReference type="GO" id="GO:0009941">
    <property type="term" value="C:chloroplast envelope"/>
    <property type="evidence" value="ECO:0007669"/>
    <property type="project" value="TreeGrafter"/>
</dbReference>
<dbReference type="InterPro" id="IPR020581">
    <property type="entry name" value="GDC_P"/>
</dbReference>
<dbReference type="GO" id="GO:0048046">
    <property type="term" value="C:apoplast"/>
    <property type="evidence" value="ECO:0007669"/>
    <property type="project" value="TreeGrafter"/>
</dbReference>
<dbReference type="SUPFAM" id="SSF53383">
    <property type="entry name" value="PLP-dependent transferases"/>
    <property type="match status" value="2"/>
</dbReference>
<reference evidence="11 12" key="1">
    <citation type="journal article" date="2010" name="Science">
        <title>Genomic analysis of organismal complexity in the multicellular green alga Volvox carteri.</title>
        <authorList>
            <person name="Prochnik S.E."/>
            <person name="Umen J."/>
            <person name="Nedelcu A.M."/>
            <person name="Hallmann A."/>
            <person name="Miller S.M."/>
            <person name="Nishii I."/>
            <person name="Ferris P."/>
            <person name="Kuo A."/>
            <person name="Mitros T."/>
            <person name="Fritz-Laylin L.K."/>
            <person name="Hellsten U."/>
            <person name="Chapman J."/>
            <person name="Simakov O."/>
            <person name="Rensing S.A."/>
            <person name="Terry A."/>
            <person name="Pangilinan J."/>
            <person name="Kapitonov V."/>
            <person name="Jurka J."/>
            <person name="Salamov A."/>
            <person name="Shapiro H."/>
            <person name="Schmutz J."/>
            <person name="Grimwood J."/>
            <person name="Lindquist E."/>
            <person name="Lucas S."/>
            <person name="Grigoriev I.V."/>
            <person name="Schmitt R."/>
            <person name="Kirk D."/>
            <person name="Rokhsar D.S."/>
        </authorList>
    </citation>
    <scope>NUCLEOTIDE SEQUENCE [LARGE SCALE GENOMIC DNA]</scope>
    <source>
        <strain evidence="12">f. Nagariensis / Eve</strain>
    </source>
</reference>
<comment type="subcellular location">
    <subcellularLocation>
        <location evidence="8">Mitochondrion</location>
    </subcellularLocation>
</comment>
<proteinExistence type="inferred from homology"/>
<dbReference type="GO" id="GO:0005739">
    <property type="term" value="C:mitochondrion"/>
    <property type="evidence" value="ECO:0007669"/>
    <property type="project" value="UniProtKB-SubCell"/>
</dbReference>
<dbReference type="Gene3D" id="3.40.640.10">
    <property type="entry name" value="Type I PLP-dependent aspartate aminotransferase-like (Major domain)"/>
    <property type="match status" value="2"/>
</dbReference>
<evidence type="ECO:0000256" key="2">
    <source>
        <dbReference type="ARBA" id="ARBA00010756"/>
    </source>
</evidence>
<keyword evidence="3 7" id="KW-0663">Pyridoxal phosphate</keyword>
<comment type="subunit">
    <text evidence="5">Homodimer. The glycine cleavage system is composed of four proteins: P, T, L and H.</text>
</comment>
<comment type="cofactor">
    <cofactor evidence="1 7 8">
        <name>pyridoxal 5'-phosphate</name>
        <dbReference type="ChEBI" id="CHEBI:597326"/>
    </cofactor>
</comment>
<feature type="domain" description="Glycine cleavage system P-protein N-terminal" evidence="9">
    <location>
        <begin position="41"/>
        <end position="428"/>
    </location>
</feature>
<dbReference type="InterPro" id="IPR015422">
    <property type="entry name" value="PyrdxlP-dep_Trfase_small"/>
</dbReference>
<sequence>MRRAARLLRGVGQAAQSRFAASGVRFIAVDALLPSDDFKPRHNSGSPAEIDAMVNMTGFSSLDALIDATVPKAIVRKDGMDLGKYHEGMTESQFLSYFKSMAGKNKVLKSFLGMGYYDVHVPPVILRNVLENPGWYTQYTPYQAEIAQGRLESLLNFQTMVCDLTGMSISNASLLDEATAAAEAMTMCSAVARGKKPKFLVSSKCHPQTIAVCQTRAEGLGLEAVVADEDKFVYGKDVCGVLVQYPATDGTVSDYKALVAAAHAANVKVCVSTDLLALTMLTPPGEWGADIVVGSAQRFGVPMGYGGPHAAFLACHDEYKRLMPGRIIGMSIDAQGKPALRMAMQTREQHIRRDKATSNICTAQALLANMAALYAVYHGPEGLKTIARRVNGLASVLAAGASKLGHGVPSAPFFDTVTMNIRKIAPNAISIAFDETSTLADVDALLRVLNNGQDAPFNAAALAPAVEGGVGPFARQSPFLQQPIFNTYHNEHDMLRYLKRLENKDLSLAHSMIPLGSCTMKLNATSEMMPVTWPELANLHPYCPPDQAEGYNEMFRDLAAQLCSITGFDAVSLQPNSGASGEYAGLMAIRSYHLARGDAHRNICIIPVSAHGTNPASAVMAGMKIVTVSTDAHGNVNIAELKQKAEQHSKNLAALMITYPSTHGVYEEGVDEICRIIHQHGGQVYMDGANMNAQVGLTAPGIIGADVCHLNLHKTFCIPHGGGGPGMGPIGVKAHLAPYLPTHPVIPTGALPVRPAAPQPFGTMAAAPYGSSLILPISFAYISMMGSGGLTMASKLAILKANYMAKRLAGHYPVLFTGPNGTCAHEFILDLRPLKETAGIEAEDVAKRLMDYGFHAPTMSWPVPGTLMIEPTESESKDELDRFCEAMISIREEIREIEQGRADRENNVLKHAPHAPSVVLVDTWDRPYTRERAAYPAPWVWQAKFWPTVSRVDNVYGDRNLVTRWASAEAAEPVAATA</sequence>
<dbReference type="eggNOG" id="KOG2040">
    <property type="taxonomic scope" value="Eukaryota"/>
</dbReference>